<dbReference type="Proteomes" id="UP000886523">
    <property type="component" value="Unassembled WGS sequence"/>
</dbReference>
<evidence type="ECO:0000313" key="2">
    <source>
        <dbReference type="Proteomes" id="UP000886523"/>
    </source>
</evidence>
<evidence type="ECO:0000313" key="1">
    <source>
        <dbReference type="EMBL" id="KAF9506170.1"/>
    </source>
</evidence>
<comment type="caution">
    <text evidence="1">The sequence shown here is derived from an EMBL/GenBank/DDBJ whole genome shotgun (WGS) entry which is preliminary data.</text>
</comment>
<protein>
    <submittedName>
        <fullName evidence="1">Uncharacterized protein</fullName>
    </submittedName>
</protein>
<dbReference type="AlphaFoldDB" id="A0A9P6DQ13"/>
<proteinExistence type="predicted"/>
<reference evidence="1" key="1">
    <citation type="journal article" date="2020" name="Nat. Commun.">
        <title>Large-scale genome sequencing of mycorrhizal fungi provides insights into the early evolution of symbiotic traits.</title>
        <authorList>
            <person name="Miyauchi S."/>
            <person name="Kiss E."/>
            <person name="Kuo A."/>
            <person name="Drula E."/>
            <person name="Kohler A."/>
            <person name="Sanchez-Garcia M."/>
            <person name="Morin E."/>
            <person name="Andreopoulos B."/>
            <person name="Barry K.W."/>
            <person name="Bonito G."/>
            <person name="Buee M."/>
            <person name="Carver A."/>
            <person name="Chen C."/>
            <person name="Cichocki N."/>
            <person name="Clum A."/>
            <person name="Culley D."/>
            <person name="Crous P.W."/>
            <person name="Fauchery L."/>
            <person name="Girlanda M."/>
            <person name="Hayes R.D."/>
            <person name="Keri Z."/>
            <person name="LaButti K."/>
            <person name="Lipzen A."/>
            <person name="Lombard V."/>
            <person name="Magnuson J."/>
            <person name="Maillard F."/>
            <person name="Murat C."/>
            <person name="Nolan M."/>
            <person name="Ohm R.A."/>
            <person name="Pangilinan J."/>
            <person name="Pereira M.F."/>
            <person name="Perotto S."/>
            <person name="Peter M."/>
            <person name="Pfister S."/>
            <person name="Riley R."/>
            <person name="Sitrit Y."/>
            <person name="Stielow J.B."/>
            <person name="Szollosi G."/>
            <person name="Zifcakova L."/>
            <person name="Stursova M."/>
            <person name="Spatafora J.W."/>
            <person name="Tedersoo L."/>
            <person name="Vaario L.M."/>
            <person name="Yamada A."/>
            <person name="Yan M."/>
            <person name="Wang P."/>
            <person name="Xu J."/>
            <person name="Bruns T."/>
            <person name="Baldrian P."/>
            <person name="Vilgalys R."/>
            <person name="Dunand C."/>
            <person name="Henrissat B."/>
            <person name="Grigoriev I.V."/>
            <person name="Hibbett D."/>
            <person name="Nagy L.G."/>
            <person name="Martin F.M."/>
        </authorList>
    </citation>
    <scope>NUCLEOTIDE SEQUENCE</scope>
    <source>
        <strain evidence="1">UP504</strain>
    </source>
</reference>
<organism evidence="1 2">
    <name type="scientific">Hydnum rufescens UP504</name>
    <dbReference type="NCBI Taxonomy" id="1448309"/>
    <lineage>
        <taxon>Eukaryota</taxon>
        <taxon>Fungi</taxon>
        <taxon>Dikarya</taxon>
        <taxon>Basidiomycota</taxon>
        <taxon>Agaricomycotina</taxon>
        <taxon>Agaricomycetes</taxon>
        <taxon>Cantharellales</taxon>
        <taxon>Hydnaceae</taxon>
        <taxon>Hydnum</taxon>
    </lineage>
</organism>
<gene>
    <name evidence="1" type="ORF">BS47DRAFT_1367552</name>
</gene>
<accession>A0A9P6DQ13</accession>
<dbReference type="EMBL" id="MU129121">
    <property type="protein sequence ID" value="KAF9506170.1"/>
    <property type="molecule type" value="Genomic_DNA"/>
</dbReference>
<keyword evidence="2" id="KW-1185">Reference proteome</keyword>
<name>A0A9P6DQ13_9AGAM</name>
<sequence length="198" mass="21384">MSGLPSLSNLQVFASRLAHLGRKIDWPKVLEIQDDFVSKVFISYQHSLGGFERLPVIGDVDVQEHMHHLELTTGSNIRVGSVVLEDPVLESGGRKVVTSGSNEILSLALITDVGLPLILQPLYVTVTPAMAPQTPAQTLGGGMTQLMPGMWKMTMCLRLEFSSSSSQSGVSVSSRVGIRDSGSGGDMEVQSFWNMNIL</sequence>